<dbReference type="PANTHER" id="PTHR22896:SF0">
    <property type="entry name" value="CYCLIN N-TERMINAL DOMAIN-CONTAINING PROTEIN"/>
    <property type="match status" value="1"/>
</dbReference>
<evidence type="ECO:0000259" key="1">
    <source>
        <dbReference type="Pfam" id="PF00134"/>
    </source>
</evidence>
<accession>A0A139A6N5</accession>
<protein>
    <recommendedName>
        <fullName evidence="1">Cyclin N-terminal domain-containing protein</fullName>
    </recommendedName>
</protein>
<evidence type="ECO:0000313" key="2">
    <source>
        <dbReference type="EMBL" id="KXS12003.1"/>
    </source>
</evidence>
<dbReference type="STRING" id="1344416.A0A139A6N5"/>
<dbReference type="EMBL" id="KQ965792">
    <property type="protein sequence ID" value="KXS12003.1"/>
    <property type="molecule type" value="Genomic_DNA"/>
</dbReference>
<sequence length="200" mass="22750">MAMPGWMGSVIQYVRPSELKKELNEQFRLTHPKVERTLTLSQIRNLKKKIVDVAEEMDLDPSCVAQSFVYFEKLIIKDKVNKANRRLVAAACLLLALKASADEFLLAANENDLSPAGKGAPKETRETKYARLLETVDKHLDVSPKEVVTHEFSVFAALEFSLYVPAREMVPHLVRVGHLLKMKRIEEYADAEGKWWRAGE</sequence>
<dbReference type="Gene3D" id="1.10.472.10">
    <property type="entry name" value="Cyclin-like"/>
    <property type="match status" value="1"/>
</dbReference>
<dbReference type="Proteomes" id="UP000070544">
    <property type="component" value="Unassembled WGS sequence"/>
</dbReference>
<name>A0A139A6N5_GONPJ</name>
<gene>
    <name evidence="2" type="ORF">M427DRAFT_412001</name>
</gene>
<dbReference type="GO" id="GO:0051726">
    <property type="term" value="P:regulation of cell cycle"/>
    <property type="evidence" value="ECO:0007669"/>
    <property type="project" value="InterPro"/>
</dbReference>
<evidence type="ECO:0000313" key="3">
    <source>
        <dbReference type="Proteomes" id="UP000070544"/>
    </source>
</evidence>
<organism evidence="2 3">
    <name type="scientific">Gonapodya prolifera (strain JEL478)</name>
    <name type="common">Monoblepharis prolifera</name>
    <dbReference type="NCBI Taxonomy" id="1344416"/>
    <lineage>
        <taxon>Eukaryota</taxon>
        <taxon>Fungi</taxon>
        <taxon>Fungi incertae sedis</taxon>
        <taxon>Chytridiomycota</taxon>
        <taxon>Chytridiomycota incertae sedis</taxon>
        <taxon>Monoblepharidomycetes</taxon>
        <taxon>Monoblepharidales</taxon>
        <taxon>Gonapodyaceae</taxon>
        <taxon>Gonapodya</taxon>
    </lineage>
</organism>
<dbReference type="OMA" id="RINRREM"/>
<dbReference type="InterPro" id="IPR036915">
    <property type="entry name" value="Cyclin-like_sf"/>
</dbReference>
<dbReference type="InterPro" id="IPR006671">
    <property type="entry name" value="Cyclin_N"/>
</dbReference>
<dbReference type="PANTHER" id="PTHR22896">
    <property type="entry name" value="CDK5 AND ABL1 ENZYME SUBSTRATE 1"/>
    <property type="match status" value="1"/>
</dbReference>
<proteinExistence type="predicted"/>
<dbReference type="Pfam" id="PF00134">
    <property type="entry name" value="Cyclin_N"/>
    <property type="match status" value="1"/>
</dbReference>
<keyword evidence="3" id="KW-1185">Reference proteome</keyword>
<feature type="domain" description="Cyclin N-terminal" evidence="1">
    <location>
        <begin position="10"/>
        <end position="162"/>
    </location>
</feature>
<reference evidence="2 3" key="1">
    <citation type="journal article" date="2015" name="Genome Biol. Evol.">
        <title>Phylogenomic analyses indicate that early fungi evolved digesting cell walls of algal ancestors of land plants.</title>
        <authorList>
            <person name="Chang Y."/>
            <person name="Wang S."/>
            <person name="Sekimoto S."/>
            <person name="Aerts A.L."/>
            <person name="Choi C."/>
            <person name="Clum A."/>
            <person name="LaButti K.M."/>
            <person name="Lindquist E.A."/>
            <person name="Yee Ngan C."/>
            <person name="Ohm R.A."/>
            <person name="Salamov A.A."/>
            <person name="Grigoriev I.V."/>
            <person name="Spatafora J.W."/>
            <person name="Berbee M.L."/>
        </authorList>
    </citation>
    <scope>NUCLEOTIDE SEQUENCE [LARGE SCALE GENOMIC DNA]</scope>
    <source>
        <strain evidence="2 3">JEL478</strain>
    </source>
</reference>
<dbReference type="SUPFAM" id="SSF47954">
    <property type="entry name" value="Cyclin-like"/>
    <property type="match status" value="1"/>
</dbReference>
<dbReference type="InterPro" id="IPR012388">
    <property type="entry name" value="CABLES1/2"/>
</dbReference>
<dbReference type="AlphaFoldDB" id="A0A139A6N5"/>
<dbReference type="OrthoDB" id="5353095at2759"/>